<keyword evidence="3" id="KW-1185">Reference proteome</keyword>
<protein>
    <submittedName>
        <fullName evidence="2">6165_t:CDS:1</fullName>
    </submittedName>
</protein>
<dbReference type="Gene3D" id="1.10.8.10">
    <property type="entry name" value="DNA helicase RuvA subunit, C-terminal domain"/>
    <property type="match status" value="1"/>
</dbReference>
<dbReference type="PANTHER" id="PTHR23322:SF6">
    <property type="entry name" value="UBX DOMAIN-CONTAINING PROTEIN 7"/>
    <property type="match status" value="1"/>
</dbReference>
<dbReference type="CDD" id="cd02958">
    <property type="entry name" value="UAS"/>
    <property type="match status" value="1"/>
</dbReference>
<dbReference type="GO" id="GO:0043161">
    <property type="term" value="P:proteasome-mediated ubiquitin-dependent protein catabolic process"/>
    <property type="evidence" value="ECO:0007669"/>
    <property type="project" value="TreeGrafter"/>
</dbReference>
<dbReference type="PANTHER" id="PTHR23322">
    <property type="entry name" value="FAS-ASSOCIATED PROTEIN"/>
    <property type="match status" value="1"/>
</dbReference>
<evidence type="ECO:0000259" key="1">
    <source>
        <dbReference type="PROSITE" id="PS50033"/>
    </source>
</evidence>
<reference evidence="2" key="1">
    <citation type="submission" date="2021-06" db="EMBL/GenBank/DDBJ databases">
        <authorList>
            <person name="Kallberg Y."/>
            <person name="Tangrot J."/>
            <person name="Rosling A."/>
        </authorList>
    </citation>
    <scope>NUCLEOTIDE SEQUENCE</scope>
    <source>
        <strain evidence="2">MT106</strain>
    </source>
</reference>
<dbReference type="GO" id="GO:0043130">
    <property type="term" value="F:ubiquitin binding"/>
    <property type="evidence" value="ECO:0007669"/>
    <property type="project" value="TreeGrafter"/>
</dbReference>
<comment type="caution">
    <text evidence="2">The sequence shown here is derived from an EMBL/GenBank/DDBJ whole genome shotgun (WGS) entry which is preliminary data.</text>
</comment>
<evidence type="ECO:0000313" key="2">
    <source>
        <dbReference type="EMBL" id="CAG8605394.1"/>
    </source>
</evidence>
<evidence type="ECO:0000313" key="3">
    <source>
        <dbReference type="Proteomes" id="UP000789831"/>
    </source>
</evidence>
<dbReference type="SMART" id="SM00594">
    <property type="entry name" value="UAS"/>
    <property type="match status" value="1"/>
</dbReference>
<dbReference type="InterPro" id="IPR050730">
    <property type="entry name" value="UBX_domain-protein"/>
</dbReference>
<dbReference type="InterPro" id="IPR036249">
    <property type="entry name" value="Thioredoxin-like_sf"/>
</dbReference>
<feature type="domain" description="UBX" evidence="1">
    <location>
        <begin position="378"/>
        <end position="452"/>
    </location>
</feature>
<dbReference type="InterPro" id="IPR029071">
    <property type="entry name" value="Ubiquitin-like_domsf"/>
</dbReference>
<dbReference type="GO" id="GO:0005634">
    <property type="term" value="C:nucleus"/>
    <property type="evidence" value="ECO:0007669"/>
    <property type="project" value="TreeGrafter"/>
</dbReference>
<dbReference type="OrthoDB" id="270602at2759"/>
<dbReference type="Pfam" id="PF13899">
    <property type="entry name" value="Thioredoxin_7"/>
    <property type="match status" value="1"/>
</dbReference>
<dbReference type="Pfam" id="PF14555">
    <property type="entry name" value="UBA_4"/>
    <property type="match status" value="1"/>
</dbReference>
<organism evidence="2 3">
    <name type="scientific">Ambispora gerdemannii</name>
    <dbReference type="NCBI Taxonomy" id="144530"/>
    <lineage>
        <taxon>Eukaryota</taxon>
        <taxon>Fungi</taxon>
        <taxon>Fungi incertae sedis</taxon>
        <taxon>Mucoromycota</taxon>
        <taxon>Glomeromycotina</taxon>
        <taxon>Glomeromycetes</taxon>
        <taxon>Archaeosporales</taxon>
        <taxon>Ambisporaceae</taxon>
        <taxon>Ambispora</taxon>
    </lineage>
</organism>
<proteinExistence type="predicted"/>
<accession>A0A9N9CMQ3</accession>
<dbReference type="SUPFAM" id="SSF54236">
    <property type="entry name" value="Ubiquitin-like"/>
    <property type="match status" value="1"/>
</dbReference>
<dbReference type="AlphaFoldDB" id="A0A9N9CMQ3"/>
<dbReference type="Pfam" id="PF00789">
    <property type="entry name" value="UBX"/>
    <property type="match status" value="1"/>
</dbReference>
<sequence length="453" mass="51941">MAANFDISEEDILSFCRVTNASASVARTYLTVSDGAVEPAITLFLESGGVDLSPLVSQQHSSNNVESEIERDAALARQLAEESDRVDDAALARQLAEEPVGENYVRAPIAPVREVLVGESDADESIADAFFRSRRLHHRFPTRRTDFDEFHREADASSSDLSPFATLFKPPLDIMHKEDFEKVLKLNATRNENKWLMVNIQDNTEFACMELNRDLWSDDTVKDVIRADFYFLQFTSDHPEGRRYISYYSIENYPHIAIIDPRTGERLKVWNKLMNLTEFIMSVTDFLERYSLSDLSARLKKKENIRETKVTIFFDMTEEEQLNAAMQKSLDYRPSISNNGDAEETPLITETESTHEPPGTTNVFDTIKPVQREEPAVGEADVTRIQFRLPDSSRKVRRFRKSDPIQYLFEYIKSECVPDQHFELVFNRQQLIERIDQTIQEVGLENASISIGL</sequence>
<dbReference type="CDD" id="cd01767">
    <property type="entry name" value="UBX"/>
    <property type="match status" value="1"/>
</dbReference>
<dbReference type="InterPro" id="IPR006577">
    <property type="entry name" value="UAS"/>
</dbReference>
<dbReference type="Proteomes" id="UP000789831">
    <property type="component" value="Unassembled WGS sequence"/>
</dbReference>
<dbReference type="InterPro" id="IPR001012">
    <property type="entry name" value="UBX_dom"/>
</dbReference>
<dbReference type="SUPFAM" id="SSF52833">
    <property type="entry name" value="Thioredoxin-like"/>
    <property type="match status" value="1"/>
</dbReference>
<dbReference type="Gene3D" id="3.10.20.90">
    <property type="entry name" value="Phosphatidylinositol 3-kinase Catalytic Subunit, Chain A, domain 1"/>
    <property type="match status" value="1"/>
</dbReference>
<dbReference type="EMBL" id="CAJVPL010002277">
    <property type="protein sequence ID" value="CAG8605394.1"/>
    <property type="molecule type" value="Genomic_DNA"/>
</dbReference>
<dbReference type="PROSITE" id="PS50033">
    <property type="entry name" value="UBX"/>
    <property type="match status" value="1"/>
</dbReference>
<dbReference type="Gene3D" id="3.40.30.10">
    <property type="entry name" value="Glutaredoxin"/>
    <property type="match status" value="1"/>
</dbReference>
<gene>
    <name evidence="2" type="ORF">AGERDE_LOCUS9314</name>
</gene>
<name>A0A9N9CMQ3_9GLOM</name>